<dbReference type="EMBL" id="WBVO01000008">
    <property type="protein sequence ID" value="KAB2808639.1"/>
    <property type="molecule type" value="Genomic_DNA"/>
</dbReference>
<organism evidence="2 3">
    <name type="scientific">Phaeocystidibacter luteus</name>
    <dbReference type="NCBI Taxonomy" id="911197"/>
    <lineage>
        <taxon>Bacteria</taxon>
        <taxon>Pseudomonadati</taxon>
        <taxon>Bacteroidota</taxon>
        <taxon>Flavobacteriia</taxon>
        <taxon>Flavobacteriales</taxon>
        <taxon>Phaeocystidibacteraceae</taxon>
        <taxon>Phaeocystidibacter</taxon>
    </lineage>
</organism>
<name>A0A6N6RH28_9FLAO</name>
<evidence type="ECO:0000256" key="1">
    <source>
        <dbReference type="SAM" id="SignalP"/>
    </source>
</evidence>
<comment type="caution">
    <text evidence="2">The sequence shown here is derived from an EMBL/GenBank/DDBJ whole genome shotgun (WGS) entry which is preliminary data.</text>
</comment>
<gene>
    <name evidence="2" type="ORF">F8C67_10155</name>
</gene>
<accession>A0A6N6RH28</accession>
<evidence type="ECO:0000313" key="3">
    <source>
        <dbReference type="Proteomes" id="UP000468650"/>
    </source>
</evidence>
<feature type="signal peptide" evidence="1">
    <location>
        <begin position="1"/>
        <end position="19"/>
    </location>
</feature>
<reference evidence="2 3" key="1">
    <citation type="submission" date="2019-09" db="EMBL/GenBank/DDBJ databases">
        <title>Genomes of family Cryomorphaceae.</title>
        <authorList>
            <person name="Bowman J.P."/>
        </authorList>
    </citation>
    <scope>NUCLEOTIDE SEQUENCE [LARGE SCALE GENOMIC DNA]</scope>
    <source>
        <strain evidence="2 3">LMG 25704</strain>
    </source>
</reference>
<protein>
    <submittedName>
        <fullName evidence="2">Uncharacterized protein</fullName>
    </submittedName>
</protein>
<feature type="chain" id="PRO_5026907814" evidence="1">
    <location>
        <begin position="20"/>
        <end position="202"/>
    </location>
</feature>
<dbReference type="Proteomes" id="UP000468650">
    <property type="component" value="Unassembled WGS sequence"/>
</dbReference>
<evidence type="ECO:0000313" key="2">
    <source>
        <dbReference type="EMBL" id="KAB2808639.1"/>
    </source>
</evidence>
<keyword evidence="3" id="KW-1185">Reference proteome</keyword>
<proteinExistence type="predicted"/>
<dbReference type="RefSeq" id="WP_151667734.1">
    <property type="nucleotide sequence ID" value="NZ_WBVO01000008.1"/>
</dbReference>
<keyword evidence="1" id="KW-0732">Signal</keyword>
<sequence length="202" mass="22242">MGTLLKVVFLALSSSLLMAQEKCDTLNTVDLTRHFNRNETRTISGDCSPECFIPAHPNVEVDYRFLIQCTDSSLLYWTVVIDGKFEGLKLEAQDVVIQRILSSHTCIPIVQDRYTVEVTNDQISIQFPRGIILESGQHLSILIAGRSLSTAGVSFQSGAFTNENGFSSFLDSPNGSISTRELYCGELPPNTVGGFVFRAVVD</sequence>
<dbReference type="AlphaFoldDB" id="A0A6N6RH28"/>